<dbReference type="RefSeq" id="WP_397406192.1">
    <property type="nucleotide sequence ID" value="NZ_JBIRYI010000012.1"/>
</dbReference>
<organism evidence="6 7">
    <name type="scientific">Promicromonospora kroppenstedtii</name>
    <dbReference type="NCBI Taxonomy" id="440482"/>
    <lineage>
        <taxon>Bacteria</taxon>
        <taxon>Bacillati</taxon>
        <taxon>Actinomycetota</taxon>
        <taxon>Actinomycetes</taxon>
        <taxon>Micrococcales</taxon>
        <taxon>Promicromonosporaceae</taxon>
        <taxon>Promicromonospora</taxon>
    </lineage>
</organism>
<dbReference type="PANTHER" id="PTHR30024:SF47">
    <property type="entry name" value="TAURINE-BINDING PERIPLASMIC PROTEIN"/>
    <property type="match status" value="1"/>
</dbReference>
<dbReference type="Proteomes" id="UP001611580">
    <property type="component" value="Unassembled WGS sequence"/>
</dbReference>
<evidence type="ECO:0000313" key="7">
    <source>
        <dbReference type="Proteomes" id="UP001611580"/>
    </source>
</evidence>
<accession>A0ABW7XNL1</accession>
<sequence length="344" mass="34782">MPASAAARAVPAARATRAARAVPAAAVAAAAALLLAACGGPSEAGTGAGSGDGRVDGGLVPVKVGVIPIVDVAPVYLGVQEGFFEEEGLDVTLELAQGGAAVVPAVVAGDYQFGFSNVTSLLVASSQGLPLKAVAPGNSTTGVPGEDFSAVVVPEDSDVEDAADLAGRTVAVNTLNNIGDTTIRKVVGDAGGDADAVEFVEMGFPDMPAAVAGGQVDAAWIVEPHLTRALQDGARVVTSNFAETDPELLIAAYFTSDQQIAADPDTVEAFTAAMEKSLAYAEEHPDETRAVLDTYTEIDPAVKDAMVMPRFAPGLDAASFQVLADLGLEQGMFDEAVDTSALLP</sequence>
<keyword evidence="3 4" id="KW-0732">Signal</keyword>
<dbReference type="Pfam" id="PF09084">
    <property type="entry name" value="NMT1"/>
    <property type="match status" value="1"/>
</dbReference>
<reference evidence="6 7" key="1">
    <citation type="submission" date="2024-10" db="EMBL/GenBank/DDBJ databases">
        <title>The Natural Products Discovery Center: Release of the First 8490 Sequenced Strains for Exploring Actinobacteria Biosynthetic Diversity.</title>
        <authorList>
            <person name="Kalkreuter E."/>
            <person name="Kautsar S.A."/>
            <person name="Yang D."/>
            <person name="Bader C.D."/>
            <person name="Teijaro C.N."/>
            <person name="Fluegel L."/>
            <person name="Davis C.M."/>
            <person name="Simpson J.R."/>
            <person name="Lauterbach L."/>
            <person name="Steele A.D."/>
            <person name="Gui C."/>
            <person name="Meng S."/>
            <person name="Li G."/>
            <person name="Viehrig K."/>
            <person name="Ye F."/>
            <person name="Su P."/>
            <person name="Kiefer A.F."/>
            <person name="Nichols A."/>
            <person name="Cepeda A.J."/>
            <person name="Yan W."/>
            <person name="Fan B."/>
            <person name="Jiang Y."/>
            <person name="Adhikari A."/>
            <person name="Zheng C.-J."/>
            <person name="Schuster L."/>
            <person name="Cowan T.M."/>
            <person name="Smanski M.J."/>
            <person name="Chevrette M.G."/>
            <person name="De Carvalho L.P.S."/>
            <person name="Shen B."/>
        </authorList>
    </citation>
    <scope>NUCLEOTIDE SEQUENCE [LARGE SCALE GENOMIC DNA]</scope>
    <source>
        <strain evidence="6 7">NPDC019481</strain>
    </source>
</reference>
<protein>
    <submittedName>
        <fullName evidence="6">ABC transporter substrate-binding protein</fullName>
    </submittedName>
</protein>
<comment type="caution">
    <text evidence="6">The sequence shown here is derived from an EMBL/GenBank/DDBJ whole genome shotgun (WGS) entry which is preliminary data.</text>
</comment>
<evidence type="ECO:0000256" key="1">
    <source>
        <dbReference type="ARBA" id="ARBA00004418"/>
    </source>
</evidence>
<feature type="signal peptide" evidence="4">
    <location>
        <begin position="1"/>
        <end position="44"/>
    </location>
</feature>
<evidence type="ECO:0000313" key="6">
    <source>
        <dbReference type="EMBL" id="MFI2489117.1"/>
    </source>
</evidence>
<dbReference type="EMBL" id="JBIRYI010000012">
    <property type="protein sequence ID" value="MFI2489117.1"/>
    <property type="molecule type" value="Genomic_DNA"/>
</dbReference>
<keyword evidence="7" id="KW-1185">Reference proteome</keyword>
<dbReference type="InterPro" id="IPR015168">
    <property type="entry name" value="SsuA/THI5"/>
</dbReference>
<dbReference type="SUPFAM" id="SSF53850">
    <property type="entry name" value="Periplasmic binding protein-like II"/>
    <property type="match status" value="1"/>
</dbReference>
<gene>
    <name evidence="6" type="ORF">ACH47X_19565</name>
</gene>
<comment type="subcellular location">
    <subcellularLocation>
        <location evidence="1">Periplasm</location>
    </subcellularLocation>
</comment>
<proteinExistence type="inferred from homology"/>
<feature type="chain" id="PRO_5046638119" evidence="4">
    <location>
        <begin position="45"/>
        <end position="344"/>
    </location>
</feature>
<name>A0ABW7XNL1_9MICO</name>
<evidence type="ECO:0000256" key="3">
    <source>
        <dbReference type="ARBA" id="ARBA00022729"/>
    </source>
</evidence>
<feature type="domain" description="SsuA/THI5-like" evidence="5">
    <location>
        <begin position="71"/>
        <end position="287"/>
    </location>
</feature>
<evidence type="ECO:0000256" key="2">
    <source>
        <dbReference type="ARBA" id="ARBA00010742"/>
    </source>
</evidence>
<dbReference type="Gene3D" id="3.40.190.10">
    <property type="entry name" value="Periplasmic binding protein-like II"/>
    <property type="match status" value="2"/>
</dbReference>
<dbReference type="PANTHER" id="PTHR30024">
    <property type="entry name" value="ALIPHATIC SULFONATES-BINDING PROTEIN-RELATED"/>
    <property type="match status" value="1"/>
</dbReference>
<evidence type="ECO:0000259" key="5">
    <source>
        <dbReference type="Pfam" id="PF09084"/>
    </source>
</evidence>
<evidence type="ECO:0000256" key="4">
    <source>
        <dbReference type="SAM" id="SignalP"/>
    </source>
</evidence>
<comment type="similarity">
    <text evidence="2">Belongs to the bacterial solute-binding protein SsuA/TauA family.</text>
</comment>